<dbReference type="PROSITE" id="PS01031">
    <property type="entry name" value="SHSP"/>
    <property type="match status" value="1"/>
</dbReference>
<sequence>MEHSNDHHVLTISGKRETIIDNSDNKDSKKDNNSESSSNKENNSGKYNNEHVNENKEANKEENNKKYSRIEFSFGKFSQSFAISENTDINNIKIKMKYGVLEVIINKIETQKKEHRRSIQIQ</sequence>
<accession>A0A1Y2DZ56</accession>
<gene>
    <name evidence="6" type="ORF">LY90DRAFT_505136</name>
</gene>
<dbReference type="Pfam" id="PF00011">
    <property type="entry name" value="HSP20"/>
    <property type="match status" value="1"/>
</dbReference>
<dbReference type="EMBL" id="MCOG01000054">
    <property type="protein sequence ID" value="ORY64590.1"/>
    <property type="molecule type" value="Genomic_DNA"/>
</dbReference>
<dbReference type="CDD" id="cd06464">
    <property type="entry name" value="ACD_sHsps-like"/>
    <property type="match status" value="1"/>
</dbReference>
<evidence type="ECO:0000256" key="1">
    <source>
        <dbReference type="ARBA" id="ARBA00023016"/>
    </source>
</evidence>
<keyword evidence="7" id="KW-1185">Reference proteome</keyword>
<feature type="compositionally biased region" description="Low complexity" evidence="4">
    <location>
        <begin position="34"/>
        <end position="44"/>
    </location>
</feature>
<comment type="caution">
    <text evidence="6">The sequence shown here is derived from an EMBL/GenBank/DDBJ whole genome shotgun (WGS) entry which is preliminary data.</text>
</comment>
<dbReference type="Proteomes" id="UP000193920">
    <property type="component" value="Unassembled WGS sequence"/>
</dbReference>
<evidence type="ECO:0000256" key="3">
    <source>
        <dbReference type="RuleBase" id="RU003616"/>
    </source>
</evidence>
<proteinExistence type="inferred from homology"/>
<dbReference type="InterPro" id="IPR002068">
    <property type="entry name" value="A-crystallin/Hsp20_dom"/>
</dbReference>
<evidence type="ECO:0000313" key="6">
    <source>
        <dbReference type="EMBL" id="ORY64590.1"/>
    </source>
</evidence>
<protein>
    <recommendedName>
        <fullName evidence="5">SHSP domain-containing protein</fullName>
    </recommendedName>
</protein>
<organism evidence="6 7">
    <name type="scientific">Neocallimastix californiae</name>
    <dbReference type="NCBI Taxonomy" id="1754190"/>
    <lineage>
        <taxon>Eukaryota</taxon>
        <taxon>Fungi</taxon>
        <taxon>Fungi incertae sedis</taxon>
        <taxon>Chytridiomycota</taxon>
        <taxon>Chytridiomycota incertae sedis</taxon>
        <taxon>Neocallimastigomycetes</taxon>
        <taxon>Neocallimastigales</taxon>
        <taxon>Neocallimastigaceae</taxon>
        <taxon>Neocallimastix</taxon>
    </lineage>
</organism>
<dbReference type="AlphaFoldDB" id="A0A1Y2DZ56"/>
<feature type="compositionally biased region" description="Basic and acidic residues" evidence="4">
    <location>
        <begin position="1"/>
        <end position="33"/>
    </location>
</feature>
<dbReference type="PANTHER" id="PTHR11527">
    <property type="entry name" value="HEAT-SHOCK PROTEIN 20 FAMILY MEMBER"/>
    <property type="match status" value="1"/>
</dbReference>
<feature type="domain" description="SHSP" evidence="5">
    <location>
        <begin position="1"/>
        <end position="122"/>
    </location>
</feature>
<evidence type="ECO:0000256" key="2">
    <source>
        <dbReference type="PROSITE-ProRule" id="PRU00285"/>
    </source>
</evidence>
<dbReference type="Gene3D" id="2.60.40.790">
    <property type="match status" value="1"/>
</dbReference>
<name>A0A1Y2DZ56_9FUNG</name>
<dbReference type="InterPro" id="IPR031107">
    <property type="entry name" value="Small_HSP"/>
</dbReference>
<evidence type="ECO:0000259" key="5">
    <source>
        <dbReference type="PROSITE" id="PS01031"/>
    </source>
</evidence>
<reference evidence="6 7" key="1">
    <citation type="submission" date="2016-08" db="EMBL/GenBank/DDBJ databases">
        <title>A Parts List for Fungal Cellulosomes Revealed by Comparative Genomics.</title>
        <authorList>
            <consortium name="DOE Joint Genome Institute"/>
            <person name="Haitjema C.H."/>
            <person name="Gilmore S.P."/>
            <person name="Henske J.K."/>
            <person name="Solomon K.V."/>
            <person name="De Groot R."/>
            <person name="Kuo A."/>
            <person name="Mondo S.J."/>
            <person name="Salamov A.A."/>
            <person name="Labutti K."/>
            <person name="Zhao Z."/>
            <person name="Chiniquy J."/>
            <person name="Barry K."/>
            <person name="Brewer H.M."/>
            <person name="Purvine S.O."/>
            <person name="Wright A.T."/>
            <person name="Boxma B."/>
            <person name="Van Alen T."/>
            <person name="Hackstein J.H."/>
            <person name="Baker S.E."/>
            <person name="Grigoriev I.V."/>
            <person name="O'Malley M.A."/>
        </authorList>
    </citation>
    <scope>NUCLEOTIDE SEQUENCE [LARGE SCALE GENOMIC DNA]</scope>
    <source>
        <strain evidence="6 7">G1</strain>
    </source>
</reference>
<dbReference type="SUPFAM" id="SSF49764">
    <property type="entry name" value="HSP20-like chaperones"/>
    <property type="match status" value="1"/>
</dbReference>
<dbReference type="InterPro" id="IPR008978">
    <property type="entry name" value="HSP20-like_chaperone"/>
</dbReference>
<evidence type="ECO:0000256" key="4">
    <source>
        <dbReference type="SAM" id="MobiDB-lite"/>
    </source>
</evidence>
<feature type="compositionally biased region" description="Basic and acidic residues" evidence="4">
    <location>
        <begin position="48"/>
        <end position="65"/>
    </location>
</feature>
<evidence type="ECO:0000313" key="7">
    <source>
        <dbReference type="Proteomes" id="UP000193920"/>
    </source>
</evidence>
<comment type="similarity">
    <text evidence="2 3">Belongs to the small heat shock protein (HSP20) family.</text>
</comment>
<dbReference type="OrthoDB" id="1431247at2759"/>
<feature type="region of interest" description="Disordered" evidence="4">
    <location>
        <begin position="1"/>
        <end position="65"/>
    </location>
</feature>
<keyword evidence="1" id="KW-0346">Stress response</keyword>